<keyword evidence="1" id="KW-1133">Transmembrane helix</keyword>
<dbReference type="EMBL" id="JAZHOV010000002">
    <property type="protein sequence ID" value="MEF2254222.1"/>
    <property type="molecule type" value="Genomic_DNA"/>
</dbReference>
<keyword evidence="1" id="KW-0812">Transmembrane</keyword>
<keyword evidence="3" id="KW-1185">Reference proteome</keyword>
<evidence type="ECO:0000313" key="2">
    <source>
        <dbReference type="EMBL" id="MEF2254222.1"/>
    </source>
</evidence>
<reference evidence="2 3" key="1">
    <citation type="submission" date="2024-01" db="EMBL/GenBank/DDBJ databases">
        <title>the genome sequence of strain Microbacterium schleiferi NBRC 15075.</title>
        <authorList>
            <person name="Ding Y."/>
            <person name="Zhang G."/>
        </authorList>
    </citation>
    <scope>NUCLEOTIDE SEQUENCE [LARGE SCALE GENOMIC DNA]</scope>
    <source>
        <strain evidence="2 3">NBRC 15075</strain>
    </source>
</reference>
<gene>
    <name evidence="2" type="ORF">V2V91_03585</name>
</gene>
<feature type="transmembrane region" description="Helical" evidence="1">
    <location>
        <begin position="36"/>
        <end position="53"/>
    </location>
</feature>
<protein>
    <recommendedName>
        <fullName evidence="4">ABC transporter permease</fullName>
    </recommendedName>
</protein>
<name>A0ABU7V3G8_9MICO</name>
<organism evidence="2 3">
    <name type="scientific">Microbacterium schleiferi</name>
    <dbReference type="NCBI Taxonomy" id="69362"/>
    <lineage>
        <taxon>Bacteria</taxon>
        <taxon>Bacillati</taxon>
        <taxon>Actinomycetota</taxon>
        <taxon>Actinomycetes</taxon>
        <taxon>Micrococcales</taxon>
        <taxon>Microbacteriaceae</taxon>
        <taxon>Microbacterium</taxon>
    </lineage>
</organism>
<comment type="caution">
    <text evidence="2">The sequence shown here is derived from an EMBL/GenBank/DDBJ whole genome shotgun (WGS) entry which is preliminary data.</text>
</comment>
<accession>A0ABU7V3G8</accession>
<keyword evidence="1" id="KW-0472">Membrane</keyword>
<dbReference type="RefSeq" id="WP_331790814.1">
    <property type="nucleotide sequence ID" value="NZ_BAAAUO010000005.1"/>
</dbReference>
<evidence type="ECO:0000313" key="3">
    <source>
        <dbReference type="Proteomes" id="UP001351900"/>
    </source>
</evidence>
<dbReference type="Proteomes" id="UP001351900">
    <property type="component" value="Unassembled WGS sequence"/>
</dbReference>
<sequence length="54" mass="6025">MPYARITVVAPRTFESSVTQARTSLYRIAAVISQRLFEQIVIVLTVVGAVYLLI</sequence>
<evidence type="ECO:0008006" key="4">
    <source>
        <dbReference type="Google" id="ProtNLM"/>
    </source>
</evidence>
<proteinExistence type="predicted"/>
<evidence type="ECO:0000256" key="1">
    <source>
        <dbReference type="SAM" id="Phobius"/>
    </source>
</evidence>